<gene>
    <name evidence="1" type="ORF">OIU85_022630</name>
</gene>
<reference evidence="1" key="1">
    <citation type="submission" date="2022-11" db="EMBL/GenBank/DDBJ databases">
        <authorList>
            <person name="Hyden B.L."/>
            <person name="Feng K."/>
            <person name="Yates T."/>
            <person name="Jawdy S."/>
            <person name="Smart L.B."/>
            <person name="Muchero W."/>
        </authorList>
    </citation>
    <scope>NUCLEOTIDE SEQUENCE</scope>
    <source>
        <tissue evidence="1">Shoot tip</tissue>
    </source>
</reference>
<protein>
    <recommendedName>
        <fullName evidence="3">Reverse transcriptase zinc-binding domain-containing protein</fullName>
    </recommendedName>
</protein>
<accession>A0A9Q0U787</accession>
<keyword evidence="2" id="KW-1185">Reference proteome</keyword>
<dbReference type="OrthoDB" id="1692599at2759"/>
<name>A0A9Q0U787_SALVM</name>
<evidence type="ECO:0000313" key="2">
    <source>
        <dbReference type="Proteomes" id="UP001151529"/>
    </source>
</evidence>
<comment type="caution">
    <text evidence="1">The sequence shown here is derived from an EMBL/GenBank/DDBJ whole genome shotgun (WGS) entry which is preliminary data.</text>
</comment>
<reference evidence="1" key="2">
    <citation type="journal article" date="2023" name="Int. J. Mol. Sci.">
        <title>De Novo Assembly and Annotation of 11 Diverse Shrub Willow (Salix) Genomes Reveals Novel Gene Organization in Sex-Linked Regions.</title>
        <authorList>
            <person name="Hyden B."/>
            <person name="Feng K."/>
            <person name="Yates T.B."/>
            <person name="Jawdy S."/>
            <person name="Cereghino C."/>
            <person name="Smart L.B."/>
            <person name="Muchero W."/>
        </authorList>
    </citation>
    <scope>NUCLEOTIDE SEQUENCE [LARGE SCALE GENOMIC DNA]</scope>
    <source>
        <tissue evidence="1">Shoot tip</tissue>
    </source>
</reference>
<proteinExistence type="predicted"/>
<dbReference type="AlphaFoldDB" id="A0A9Q0U787"/>
<evidence type="ECO:0000313" key="1">
    <source>
        <dbReference type="EMBL" id="KAJ6724732.1"/>
    </source>
</evidence>
<organism evidence="1 2">
    <name type="scientific">Salix viminalis</name>
    <name type="common">Common osier</name>
    <name type="synonym">Basket willow</name>
    <dbReference type="NCBI Taxonomy" id="40686"/>
    <lineage>
        <taxon>Eukaryota</taxon>
        <taxon>Viridiplantae</taxon>
        <taxon>Streptophyta</taxon>
        <taxon>Embryophyta</taxon>
        <taxon>Tracheophyta</taxon>
        <taxon>Spermatophyta</taxon>
        <taxon>Magnoliopsida</taxon>
        <taxon>eudicotyledons</taxon>
        <taxon>Gunneridae</taxon>
        <taxon>Pentapetalae</taxon>
        <taxon>rosids</taxon>
        <taxon>fabids</taxon>
        <taxon>Malpighiales</taxon>
        <taxon>Salicaceae</taxon>
        <taxon>Saliceae</taxon>
        <taxon>Salix</taxon>
    </lineage>
</organism>
<evidence type="ECO:0008006" key="3">
    <source>
        <dbReference type="Google" id="ProtNLM"/>
    </source>
</evidence>
<sequence length="85" mass="9837">MQWDMAWNWALDEFNTGHQAKIVGLALAATIYHLWQERNRRAHNQHFGCAKKMAESIIVLIRDKLANLSDGAELPAIIKRQWDIP</sequence>
<dbReference type="EMBL" id="JAPFFL010000005">
    <property type="protein sequence ID" value="KAJ6724732.1"/>
    <property type="molecule type" value="Genomic_DNA"/>
</dbReference>
<dbReference type="Proteomes" id="UP001151529">
    <property type="component" value="Chromosome 11"/>
</dbReference>